<evidence type="ECO:0000313" key="2">
    <source>
        <dbReference type="EMBL" id="KAF7988955.1"/>
    </source>
</evidence>
<keyword evidence="3" id="KW-1185">Reference proteome</keyword>
<reference evidence="2 3" key="1">
    <citation type="submission" date="2020-08" db="EMBL/GenBank/DDBJ databases">
        <title>Aphidius gifuensis genome sequencing and assembly.</title>
        <authorList>
            <person name="Du Z."/>
        </authorList>
    </citation>
    <scope>NUCLEOTIDE SEQUENCE [LARGE SCALE GENOMIC DNA]</scope>
    <source>
        <strain evidence="2">YNYX2018</strain>
        <tissue evidence="2">Adults</tissue>
    </source>
</reference>
<dbReference type="AlphaFoldDB" id="A0A835CQA0"/>
<protein>
    <submittedName>
        <fullName evidence="2">Uncharacterized protein</fullName>
    </submittedName>
</protein>
<comment type="caution">
    <text evidence="2">The sequence shown here is derived from an EMBL/GenBank/DDBJ whole genome shotgun (WGS) entry which is preliminary data.</text>
</comment>
<dbReference type="EMBL" id="JACMRX010000005">
    <property type="protein sequence ID" value="KAF7988955.1"/>
    <property type="molecule type" value="Genomic_DNA"/>
</dbReference>
<evidence type="ECO:0000256" key="1">
    <source>
        <dbReference type="SAM" id="MobiDB-lite"/>
    </source>
</evidence>
<gene>
    <name evidence="2" type="ORF">HCN44_007265</name>
</gene>
<name>A0A835CQA0_APHGI</name>
<organism evidence="2 3">
    <name type="scientific">Aphidius gifuensis</name>
    <name type="common">Parasitoid wasp</name>
    <dbReference type="NCBI Taxonomy" id="684658"/>
    <lineage>
        <taxon>Eukaryota</taxon>
        <taxon>Metazoa</taxon>
        <taxon>Ecdysozoa</taxon>
        <taxon>Arthropoda</taxon>
        <taxon>Hexapoda</taxon>
        <taxon>Insecta</taxon>
        <taxon>Pterygota</taxon>
        <taxon>Neoptera</taxon>
        <taxon>Endopterygota</taxon>
        <taxon>Hymenoptera</taxon>
        <taxon>Apocrita</taxon>
        <taxon>Ichneumonoidea</taxon>
        <taxon>Braconidae</taxon>
        <taxon>Aphidiinae</taxon>
        <taxon>Aphidius</taxon>
    </lineage>
</organism>
<dbReference type="Proteomes" id="UP000639338">
    <property type="component" value="Unassembled WGS sequence"/>
</dbReference>
<accession>A0A835CQA0</accession>
<proteinExistence type="predicted"/>
<sequence length="219" mass="25268">MCETLIPASEIEKNRVYLDLEVNLWTEYSWTHNKLNPAAYTGEDRSKFELADSWPDHIPKFKDTKKSCLLSQMQRKISQESDMDESDSDKKAYEDSLINVSGISIKKYEHRIFNSTLEPTQSEREERRVLSNLGSGFLAELLWIDENLNPNLCTGEKKEKLKLAESWPNSVPNFEDIIKSCRLSQMQRKISQESDMDESDSDENAYEDSLINVSGISLE</sequence>
<feature type="compositionally biased region" description="Acidic residues" evidence="1">
    <location>
        <begin position="194"/>
        <end position="206"/>
    </location>
</feature>
<evidence type="ECO:0000313" key="3">
    <source>
        <dbReference type="Proteomes" id="UP000639338"/>
    </source>
</evidence>
<feature type="region of interest" description="Disordered" evidence="1">
    <location>
        <begin position="188"/>
        <end position="219"/>
    </location>
</feature>